<dbReference type="Gene3D" id="1.10.10.10">
    <property type="entry name" value="Winged helix-like DNA-binding domain superfamily/Winged helix DNA-binding domain"/>
    <property type="match status" value="1"/>
</dbReference>
<dbReference type="Gene3D" id="3.40.190.290">
    <property type="match status" value="1"/>
</dbReference>
<evidence type="ECO:0000256" key="3">
    <source>
        <dbReference type="ARBA" id="ARBA00023125"/>
    </source>
</evidence>
<dbReference type="InterPro" id="IPR050950">
    <property type="entry name" value="HTH-type_LysR_regulators"/>
</dbReference>
<dbReference type="GO" id="GO:0003677">
    <property type="term" value="F:DNA binding"/>
    <property type="evidence" value="ECO:0007669"/>
    <property type="project" value="UniProtKB-KW"/>
</dbReference>
<evidence type="ECO:0000259" key="5">
    <source>
        <dbReference type="PROSITE" id="PS50931"/>
    </source>
</evidence>
<dbReference type="AlphaFoldDB" id="A0AAP5QF38"/>
<keyword evidence="3" id="KW-0238">DNA-binding</keyword>
<comment type="similarity">
    <text evidence="1">Belongs to the LysR transcriptional regulatory family.</text>
</comment>
<sequence length="363" mass="39949">MEGLIDSLLIDLFLIQSPTNATDAIKTEVSVSKKKCFLHGACTFRVRYADPRETGDRPERQPTMLHSRLLRYLDEVARSGSIRGAGEKLHIAPSAINKHLLLLEEEIGEPLFERLPRGLRPTPAGEILLAHVRRTILEYRQVEAEIRDLKTLQKGEVIIATVTGLASGIASTAAASFCAHHPHIKISIRAMSGREILDALVSGEADVGLGFNLAASPQLEVLWEMDTRLGAVIAPNHALARMESIPLAYCTSYPLIFADQSMLMHGIVADTFVEAGISVEPAFRTNSIETMKRLAASSESIAFLSKFDIAEEYRQEILTYRQIRDRVFSRNVLSLVRREKVGHGLASLLLAEEIMGVLGAMSG</sequence>
<dbReference type="PANTHER" id="PTHR30419:SF2">
    <property type="entry name" value="LYSR FAMILY TRANSCRIPTIONAL REGULATOR"/>
    <property type="match status" value="1"/>
</dbReference>
<dbReference type="GO" id="GO:0005829">
    <property type="term" value="C:cytosol"/>
    <property type="evidence" value="ECO:0007669"/>
    <property type="project" value="TreeGrafter"/>
</dbReference>
<evidence type="ECO:0000313" key="6">
    <source>
        <dbReference type="EMBL" id="MDT8841385.1"/>
    </source>
</evidence>
<dbReference type="Pfam" id="PF00126">
    <property type="entry name" value="HTH_1"/>
    <property type="match status" value="1"/>
</dbReference>
<evidence type="ECO:0000256" key="4">
    <source>
        <dbReference type="ARBA" id="ARBA00023163"/>
    </source>
</evidence>
<dbReference type="InterPro" id="IPR036388">
    <property type="entry name" value="WH-like_DNA-bd_sf"/>
</dbReference>
<feature type="domain" description="HTH lysR-type" evidence="5">
    <location>
        <begin position="65"/>
        <end position="122"/>
    </location>
</feature>
<dbReference type="Proteomes" id="UP001246473">
    <property type="component" value="Unassembled WGS sequence"/>
</dbReference>
<dbReference type="SUPFAM" id="SSF53850">
    <property type="entry name" value="Periplasmic binding protein-like II"/>
    <property type="match status" value="1"/>
</dbReference>
<evidence type="ECO:0000256" key="1">
    <source>
        <dbReference type="ARBA" id="ARBA00009437"/>
    </source>
</evidence>
<dbReference type="SUPFAM" id="SSF46785">
    <property type="entry name" value="Winged helix' DNA-binding domain"/>
    <property type="match status" value="1"/>
</dbReference>
<dbReference type="Pfam" id="PF03466">
    <property type="entry name" value="LysR_substrate"/>
    <property type="match status" value="1"/>
</dbReference>
<reference evidence="6" key="1">
    <citation type="submission" date="2022-08" db="EMBL/GenBank/DDBJ databases">
        <authorList>
            <person name="Kim S.-J."/>
        </authorList>
    </citation>
    <scope>NUCLEOTIDE SEQUENCE</scope>
    <source>
        <strain evidence="6">KJ</strain>
    </source>
</reference>
<protein>
    <submittedName>
        <fullName evidence="6">LysR family transcriptional regulator</fullName>
    </submittedName>
</protein>
<evidence type="ECO:0000313" key="7">
    <source>
        <dbReference type="Proteomes" id="UP001246473"/>
    </source>
</evidence>
<organism evidence="6 7">
    <name type="scientific">Paraburkholderia fungorum</name>
    <dbReference type="NCBI Taxonomy" id="134537"/>
    <lineage>
        <taxon>Bacteria</taxon>
        <taxon>Pseudomonadati</taxon>
        <taxon>Pseudomonadota</taxon>
        <taxon>Betaproteobacteria</taxon>
        <taxon>Burkholderiales</taxon>
        <taxon>Burkholderiaceae</taxon>
        <taxon>Paraburkholderia</taxon>
    </lineage>
</organism>
<keyword evidence="2" id="KW-0805">Transcription regulation</keyword>
<evidence type="ECO:0000256" key="2">
    <source>
        <dbReference type="ARBA" id="ARBA00023015"/>
    </source>
</evidence>
<comment type="caution">
    <text evidence="6">The sequence shown here is derived from an EMBL/GenBank/DDBJ whole genome shotgun (WGS) entry which is preliminary data.</text>
</comment>
<dbReference type="InterPro" id="IPR005119">
    <property type="entry name" value="LysR_subst-bd"/>
</dbReference>
<dbReference type="InterPro" id="IPR000847">
    <property type="entry name" value="LysR_HTH_N"/>
</dbReference>
<dbReference type="PANTHER" id="PTHR30419">
    <property type="entry name" value="HTH-TYPE TRANSCRIPTIONAL REGULATOR YBHD"/>
    <property type="match status" value="1"/>
</dbReference>
<gene>
    <name evidence="6" type="ORF">ParKJ_28585</name>
</gene>
<dbReference type="RefSeq" id="WP_244207416.1">
    <property type="nucleotide sequence ID" value="NZ_CP028829.1"/>
</dbReference>
<accession>A0AAP5QF38</accession>
<dbReference type="GO" id="GO:0003700">
    <property type="term" value="F:DNA-binding transcription factor activity"/>
    <property type="evidence" value="ECO:0007669"/>
    <property type="project" value="InterPro"/>
</dbReference>
<keyword evidence="4" id="KW-0804">Transcription</keyword>
<dbReference type="PROSITE" id="PS50931">
    <property type="entry name" value="HTH_LYSR"/>
    <property type="match status" value="1"/>
</dbReference>
<proteinExistence type="inferred from homology"/>
<dbReference type="EMBL" id="JANSLM010000012">
    <property type="protein sequence ID" value="MDT8841385.1"/>
    <property type="molecule type" value="Genomic_DNA"/>
</dbReference>
<dbReference type="InterPro" id="IPR036390">
    <property type="entry name" value="WH_DNA-bd_sf"/>
</dbReference>
<name>A0AAP5QF38_9BURK</name>